<dbReference type="InterPro" id="IPR023296">
    <property type="entry name" value="Glyco_hydro_beta-prop_sf"/>
</dbReference>
<protein>
    <submittedName>
        <fullName evidence="6">Family 43 glycosylhydrolase</fullName>
    </submittedName>
</protein>
<dbReference type="InterPro" id="IPR006710">
    <property type="entry name" value="Glyco_hydro_43"/>
</dbReference>
<evidence type="ECO:0000313" key="6">
    <source>
        <dbReference type="EMBL" id="WNC68482.1"/>
    </source>
</evidence>
<keyword evidence="4 5" id="KW-0326">Glycosidase</keyword>
<reference evidence="7" key="1">
    <citation type="submission" date="2023-09" db="EMBL/GenBank/DDBJ databases">
        <authorList>
            <person name="Li S."/>
            <person name="Li X."/>
            <person name="Zhang C."/>
            <person name="Zhao Z."/>
        </authorList>
    </citation>
    <scope>NUCLEOTIDE SEQUENCE [LARGE SCALE GENOMIC DNA]</scope>
    <source>
        <strain evidence="7">SQ345</strain>
    </source>
</reference>
<evidence type="ECO:0000256" key="2">
    <source>
        <dbReference type="ARBA" id="ARBA00009865"/>
    </source>
</evidence>
<keyword evidence="3 5" id="KW-0378">Hydrolase</keyword>
<dbReference type="Pfam" id="PF04616">
    <property type="entry name" value="Glyco_hydro_43"/>
    <property type="match status" value="1"/>
</dbReference>
<dbReference type="PANTHER" id="PTHR43301:SF3">
    <property type="entry name" value="ARABINAN ENDO-1,5-ALPHA-L-ARABINOSIDASE A-RELATED"/>
    <property type="match status" value="1"/>
</dbReference>
<dbReference type="SUPFAM" id="SSF75005">
    <property type="entry name" value="Arabinanase/levansucrase/invertase"/>
    <property type="match status" value="1"/>
</dbReference>
<sequence length="370" mass="41790">MSKLDKNMSAAMQRHQMDDSENELYTRFRYQPVTGLGYEKGVNRRDPSTIIKANGKYYIWYTRNEYQQSSWLDADIWYATSDDGIAWQEQGPAVTRGPEGSWDEYSVFTTEILVAENKYYLCYQAKQNNDPLNLVGMATAESPDGPWTKLAEPILEPCRDGKLINPKEHGDSNWGAALEMGSWDSGAIHDPGIIKFNGQYYLYYKGHAIGEKMFTDSKWGLAIADHPEGPYVKHAANPVSNSGHETWVFPWKTGMAAIVDWAGPEKGTIQYSENGIDFEIVTTLEDIPPAGGAYVPDKFLNNGDGQGFSWGLAHYGASDWCFLVGFTCDLTRHGEKDLGWHGFPHYSTIRDVMKEPERFGITRDNLFQKK</sequence>
<evidence type="ECO:0000256" key="1">
    <source>
        <dbReference type="ARBA" id="ARBA00004834"/>
    </source>
</evidence>
<dbReference type="PANTHER" id="PTHR43301">
    <property type="entry name" value="ARABINAN ENDO-1,5-ALPHA-L-ARABINOSIDASE"/>
    <property type="match status" value="1"/>
</dbReference>
<comment type="pathway">
    <text evidence="1">Glycan metabolism; L-arabinan degradation.</text>
</comment>
<organism evidence="6 7">
    <name type="scientific">Thalassotalea nanhaiensis</name>
    <dbReference type="NCBI Taxonomy" id="3065648"/>
    <lineage>
        <taxon>Bacteria</taxon>
        <taxon>Pseudomonadati</taxon>
        <taxon>Pseudomonadota</taxon>
        <taxon>Gammaproteobacteria</taxon>
        <taxon>Alteromonadales</taxon>
        <taxon>Colwelliaceae</taxon>
        <taxon>Thalassotalea</taxon>
    </lineage>
</organism>
<keyword evidence="7" id="KW-1185">Reference proteome</keyword>
<dbReference type="Gene3D" id="2.115.10.20">
    <property type="entry name" value="Glycosyl hydrolase domain, family 43"/>
    <property type="match status" value="1"/>
</dbReference>
<dbReference type="EMBL" id="CP134146">
    <property type="protein sequence ID" value="WNC68482.1"/>
    <property type="molecule type" value="Genomic_DNA"/>
</dbReference>
<evidence type="ECO:0000256" key="4">
    <source>
        <dbReference type="ARBA" id="ARBA00023295"/>
    </source>
</evidence>
<evidence type="ECO:0000256" key="3">
    <source>
        <dbReference type="ARBA" id="ARBA00022801"/>
    </source>
</evidence>
<dbReference type="InterPro" id="IPR050727">
    <property type="entry name" value="GH43_arabinanases"/>
</dbReference>
<evidence type="ECO:0000313" key="7">
    <source>
        <dbReference type="Proteomes" id="UP001248581"/>
    </source>
</evidence>
<dbReference type="RefSeq" id="WP_348387638.1">
    <property type="nucleotide sequence ID" value="NZ_CP134146.1"/>
</dbReference>
<accession>A0ABY9TI11</accession>
<evidence type="ECO:0000256" key="5">
    <source>
        <dbReference type="RuleBase" id="RU361187"/>
    </source>
</evidence>
<dbReference type="Proteomes" id="UP001248581">
    <property type="component" value="Chromosome"/>
</dbReference>
<name>A0ABY9TI11_9GAMM</name>
<comment type="similarity">
    <text evidence="2 5">Belongs to the glycosyl hydrolase 43 family.</text>
</comment>
<dbReference type="CDD" id="cd08992">
    <property type="entry name" value="GH117"/>
    <property type="match status" value="1"/>
</dbReference>
<gene>
    <name evidence="6" type="ORF">RI845_18445</name>
</gene>
<proteinExistence type="inferred from homology"/>